<name>A0A943HK06_9FIRM</name>
<comment type="caution">
    <text evidence="1">The sequence shown here is derived from an EMBL/GenBank/DDBJ whole genome shotgun (WGS) entry which is preliminary data.</text>
</comment>
<dbReference type="InterPro" id="IPR025427">
    <property type="entry name" value="DUF4160"/>
</dbReference>
<dbReference type="EMBL" id="JAGZGG010000033">
    <property type="protein sequence ID" value="MBS5333201.1"/>
    <property type="molecule type" value="Genomic_DNA"/>
</dbReference>
<dbReference type="Proteomes" id="UP000759273">
    <property type="component" value="Unassembled WGS sequence"/>
</dbReference>
<dbReference type="AlphaFoldDB" id="A0A943HK06"/>
<dbReference type="Pfam" id="PF13711">
    <property type="entry name" value="DUF4160"/>
    <property type="match status" value="1"/>
</dbReference>
<organism evidence="1 2">
    <name type="scientific">Subdoligranulum variabile</name>
    <dbReference type="NCBI Taxonomy" id="214851"/>
    <lineage>
        <taxon>Bacteria</taxon>
        <taxon>Bacillati</taxon>
        <taxon>Bacillota</taxon>
        <taxon>Clostridia</taxon>
        <taxon>Eubacteriales</taxon>
        <taxon>Oscillospiraceae</taxon>
        <taxon>Subdoligranulum</taxon>
    </lineage>
</organism>
<proteinExistence type="predicted"/>
<evidence type="ECO:0000313" key="2">
    <source>
        <dbReference type="Proteomes" id="UP000759273"/>
    </source>
</evidence>
<protein>
    <submittedName>
        <fullName evidence="1">DUF4160 domain-containing protein</fullName>
    </submittedName>
</protein>
<sequence length="88" mass="10167">MPELSRFYGIILKMIYSDNEQHHKPHFHVYYNGYEASIGIDGELLAGSLPVKQLKLVQAWAAIHEDELYAAWNNAVRNIPFDKIKPLQ</sequence>
<evidence type="ECO:0000313" key="1">
    <source>
        <dbReference type="EMBL" id="MBS5333201.1"/>
    </source>
</evidence>
<gene>
    <name evidence="1" type="ORF">KHY36_11820</name>
</gene>
<reference evidence="1" key="1">
    <citation type="submission" date="2021-02" db="EMBL/GenBank/DDBJ databases">
        <title>Infant gut strain persistence is associated with maternal origin, phylogeny, and functional potential including surface adhesion and iron acquisition.</title>
        <authorList>
            <person name="Lou Y.C."/>
        </authorList>
    </citation>
    <scope>NUCLEOTIDE SEQUENCE</scope>
    <source>
        <strain evidence="1">L3_101_000M1_dasL3_101_000M1_concoct_87</strain>
    </source>
</reference>
<accession>A0A943HK06</accession>